<evidence type="ECO:0000259" key="2">
    <source>
        <dbReference type="Pfam" id="PF00501"/>
    </source>
</evidence>
<dbReference type="InterPro" id="IPR000873">
    <property type="entry name" value="AMP-dep_synth/lig_dom"/>
</dbReference>
<evidence type="ECO:0000313" key="5">
    <source>
        <dbReference type="Proteomes" id="UP000295418"/>
    </source>
</evidence>
<dbReference type="GO" id="GO:0016877">
    <property type="term" value="F:ligase activity, forming carbon-sulfur bonds"/>
    <property type="evidence" value="ECO:0007669"/>
    <property type="project" value="UniProtKB-ARBA"/>
</dbReference>
<dbReference type="Pfam" id="PF00501">
    <property type="entry name" value="AMP-binding"/>
    <property type="match status" value="1"/>
</dbReference>
<dbReference type="Proteomes" id="UP000295418">
    <property type="component" value="Unassembled WGS sequence"/>
</dbReference>
<dbReference type="PROSITE" id="PS00455">
    <property type="entry name" value="AMP_BINDING"/>
    <property type="match status" value="1"/>
</dbReference>
<dbReference type="InterPro" id="IPR050237">
    <property type="entry name" value="ATP-dep_AMP-bd_enzyme"/>
</dbReference>
<dbReference type="InterPro" id="IPR042099">
    <property type="entry name" value="ANL_N_sf"/>
</dbReference>
<comment type="caution">
    <text evidence="4">The sequence shown here is derived from an EMBL/GenBank/DDBJ whole genome shotgun (WGS) entry which is preliminary data.</text>
</comment>
<comment type="similarity">
    <text evidence="1">Belongs to the ATP-dependent AMP-binding enzyme family.</text>
</comment>
<dbReference type="InterPro" id="IPR045851">
    <property type="entry name" value="AMP-bd_C_sf"/>
</dbReference>
<proteinExistence type="inferred from homology"/>
<evidence type="ECO:0000259" key="3">
    <source>
        <dbReference type="Pfam" id="PF13193"/>
    </source>
</evidence>
<accession>A0A4R4EL67</accession>
<dbReference type="Gene3D" id="3.40.50.12780">
    <property type="entry name" value="N-terminal domain of ligase-like"/>
    <property type="match status" value="1"/>
</dbReference>
<protein>
    <submittedName>
        <fullName evidence="4">Long-chain fatty acid--CoA ligase</fullName>
    </submittedName>
</protein>
<dbReference type="CDD" id="cd05936">
    <property type="entry name" value="FC-FACS_FadD_like"/>
    <property type="match status" value="1"/>
</dbReference>
<dbReference type="Pfam" id="PF13193">
    <property type="entry name" value="AMP-binding_C"/>
    <property type="match status" value="1"/>
</dbReference>
<dbReference type="SUPFAM" id="SSF56801">
    <property type="entry name" value="Acetyl-CoA synthetase-like"/>
    <property type="match status" value="1"/>
</dbReference>
<evidence type="ECO:0000256" key="1">
    <source>
        <dbReference type="ARBA" id="ARBA00006432"/>
    </source>
</evidence>
<sequence length="561" mass="62730">MSTEMPWYKWYPPEISPHCDYPEHNLAQFLINSAEKRPNYIAMYFMGKQISYGELLEQSYKLAHALQGLGVHKGDRVALMLPNTPHAVVAYYGALMLGAIVVQTNPLYTERELQLQLVDSGATVIITLDFLHKKVLAVQPHTSIKQIIVGSIKDYLPFPKNLLYPMVASKDGFDLAVNYSSEVIGYKKILASSSKQMICVEVDAKKDLALLQYTGGTTGISKGVMLTHYNLIANTIQNANWCYNITPGNERYLAALPFFHVFGMTVLMNLAILQGDSLILLPKFEAQMVMKTISKMKATVFPGAPTMYIALIHHPRIQEYDLSSIKVCVSGAAPLPREVQEVFESLTGGKLIEGYGLTEASPVTHANLVWGYRKIGTIGIPYPDTEAKIVHPETGVELPIGEIGELIVRGPQVMVGYWNRPQDTAATLRDGWLYTGDLGTMDNEGFFAIVDRKKDLIIASGFNVYPREIEEVLYEHSAIQEAVAVGVPDDYRGETVKAYIVLKAGSTVSQEELNVWCRERLAAYKVPRLYEFRNTLPKSLVGKVLRRKLLEEEMERNKEIS</sequence>
<dbReference type="PANTHER" id="PTHR43767">
    <property type="entry name" value="LONG-CHAIN-FATTY-ACID--COA LIGASE"/>
    <property type="match status" value="1"/>
</dbReference>
<reference evidence="4 5" key="1">
    <citation type="submission" date="2019-03" db="EMBL/GenBank/DDBJ databases">
        <authorList>
            <person name="Kim M.K.M."/>
        </authorList>
    </citation>
    <scope>NUCLEOTIDE SEQUENCE [LARGE SCALE GENOMIC DNA]</scope>
    <source>
        <strain evidence="4 5">18JY21-1</strain>
    </source>
</reference>
<name>A0A4R4EL67_9BACL</name>
<dbReference type="InterPro" id="IPR025110">
    <property type="entry name" value="AMP-bd_C"/>
</dbReference>
<dbReference type="RefSeq" id="WP_132415826.1">
    <property type="nucleotide sequence ID" value="NZ_SKFG01000001.1"/>
</dbReference>
<keyword evidence="4" id="KW-0436">Ligase</keyword>
<feature type="domain" description="AMP-binding enzyme C-terminal" evidence="3">
    <location>
        <begin position="468"/>
        <end position="543"/>
    </location>
</feature>
<evidence type="ECO:0000313" key="4">
    <source>
        <dbReference type="EMBL" id="TCZ80984.1"/>
    </source>
</evidence>
<gene>
    <name evidence="4" type="ORF">E0485_01495</name>
</gene>
<keyword evidence="5" id="KW-1185">Reference proteome</keyword>
<dbReference type="EMBL" id="SKFG01000001">
    <property type="protein sequence ID" value="TCZ80984.1"/>
    <property type="molecule type" value="Genomic_DNA"/>
</dbReference>
<dbReference type="FunFam" id="3.40.50.12780:FF:000003">
    <property type="entry name" value="Long-chain-fatty-acid--CoA ligase FadD"/>
    <property type="match status" value="1"/>
</dbReference>
<dbReference type="InterPro" id="IPR020845">
    <property type="entry name" value="AMP-binding_CS"/>
</dbReference>
<dbReference type="PANTHER" id="PTHR43767:SF9">
    <property type="entry name" value="LONG-CHAIN-FATTY-ACID--COA LIGASE"/>
    <property type="match status" value="1"/>
</dbReference>
<dbReference type="OrthoDB" id="9757771at2"/>
<organism evidence="4 5">
    <name type="scientific">Paenibacillus albiflavus</name>
    <dbReference type="NCBI Taxonomy" id="2545760"/>
    <lineage>
        <taxon>Bacteria</taxon>
        <taxon>Bacillati</taxon>
        <taxon>Bacillota</taxon>
        <taxon>Bacilli</taxon>
        <taxon>Bacillales</taxon>
        <taxon>Paenibacillaceae</taxon>
        <taxon>Paenibacillus</taxon>
    </lineage>
</organism>
<feature type="domain" description="AMP-dependent synthetase/ligase" evidence="2">
    <location>
        <begin position="33"/>
        <end position="418"/>
    </location>
</feature>
<dbReference type="Gene3D" id="3.30.300.30">
    <property type="match status" value="1"/>
</dbReference>
<dbReference type="AlphaFoldDB" id="A0A4R4EL67"/>